<dbReference type="Gene3D" id="3.40.718.10">
    <property type="entry name" value="Isopropylmalate Dehydrogenase"/>
    <property type="match status" value="1"/>
</dbReference>
<sequence>MMLEHLGEKAAAEKLMRAVEKVTADVANHTPDLGGKATTRSVTDAVKKVLRA</sequence>
<accession>A0A0U3U9J8</accession>
<protein>
    <submittedName>
        <fullName evidence="1">Tartrate dehydrogenase</fullName>
    </submittedName>
</protein>
<dbReference type="EMBL" id="KT944257">
    <property type="protein sequence ID" value="ALV86312.1"/>
    <property type="molecule type" value="Genomic_DNA"/>
</dbReference>
<dbReference type="AlphaFoldDB" id="A0A0U3U9J8"/>
<organism evidence="1">
    <name type="scientific">uncultured bacterium 5</name>
    <dbReference type="NCBI Taxonomy" id="1748277"/>
    <lineage>
        <taxon>Bacteria</taxon>
        <taxon>environmental samples</taxon>
    </lineage>
</organism>
<dbReference type="SUPFAM" id="SSF53659">
    <property type="entry name" value="Isocitrate/Isopropylmalate dehydrogenase-like"/>
    <property type="match status" value="1"/>
</dbReference>
<evidence type="ECO:0000313" key="1">
    <source>
        <dbReference type="EMBL" id="ALV86312.1"/>
    </source>
</evidence>
<proteinExistence type="predicted"/>
<reference evidence="1" key="1">
    <citation type="submission" date="2015-10" db="EMBL/GenBank/DDBJ databases">
        <title>Biosynthesis of SCL-MCL polyhydroxyalkanoates by metagenomic clones in Pseudomonas putida.</title>
        <authorList>
            <person name="Cheng J."/>
            <person name="Charles T.C."/>
        </authorList>
    </citation>
    <scope>NUCLEOTIDE SEQUENCE</scope>
</reference>
<name>A0A0U3U9J8_9BACT</name>